<evidence type="ECO:0000313" key="6">
    <source>
        <dbReference type="EMBL" id="XDI04846.1"/>
    </source>
</evidence>
<dbReference type="GO" id="GO:0005975">
    <property type="term" value="P:carbohydrate metabolic process"/>
    <property type="evidence" value="ECO:0007669"/>
    <property type="project" value="InterPro"/>
</dbReference>
<reference evidence="6" key="1">
    <citation type="submission" date="2024-05" db="EMBL/GenBank/DDBJ databases">
        <title>Herbiconiux sp. A18JL235.</title>
        <authorList>
            <person name="Zhang G."/>
        </authorList>
    </citation>
    <scope>NUCLEOTIDE SEQUENCE</scope>
    <source>
        <strain evidence="6">A18JL235</strain>
    </source>
</reference>
<accession>A0AB39BET5</accession>
<dbReference type="InterPro" id="IPR019800">
    <property type="entry name" value="Glyco_hydro_3_AS"/>
</dbReference>
<keyword evidence="2 6" id="KW-0378">Hydrolase</keyword>
<dbReference type="EC" id="3.2.1.52" evidence="6"/>
<dbReference type="InterPro" id="IPR050226">
    <property type="entry name" value="NagZ_Beta-hexosaminidase"/>
</dbReference>
<sequence length="518" mass="53251">MSRASILRTLLPGFDGPMLPDWVASLLGEGLAGVCLFGENIVSPAQLRELTDAIRAANPDALIAIDEEGGDVTRLFYDRGAPYPGNAVLGRLDDVAATTAVAEAVGSALAEVGVNLDFAPDVDINSNPLNPVIGVRSFGDAPELVARHSAAWVQGLQSRGVAASVKHFPGHGDTAQDSHLALPRVEVSPAELRERELVPFAAAVEAGALTVMTSHILLPQLDPSGPATFSAPLLQGVLRDELGFDGVVVSDALDMAGASGTIGIPAAAVRALGAGCDLLCIGTKNTAEQLEQIVSAVSEALAAGELPEARVEDAAWRVRELGSRVRVPPVPNPLEDAGPGGTGWSEGARSAPDSDGFGLGCGLSATQAAAAFRVEEGVADAAAAASGPWVVVRVDAEANAAVGAVPWGPFAPGPAQRAGWRELTVVAVTETPDAQSRAELHGRIPEEACVLLVGRDNARRPWVVELVDALRERHATVVTVDMGWPGAPSGYGQVATFGASALIGEAVLDALAAWEVFS</sequence>
<keyword evidence="3 6" id="KW-0326">Glycosidase</keyword>
<dbReference type="Pfam" id="PF00933">
    <property type="entry name" value="Glyco_hydro_3"/>
    <property type="match status" value="1"/>
</dbReference>
<dbReference type="InterPro" id="IPR017853">
    <property type="entry name" value="GH"/>
</dbReference>
<dbReference type="RefSeq" id="WP_368497245.1">
    <property type="nucleotide sequence ID" value="NZ_CP162511.1"/>
</dbReference>
<dbReference type="PANTHER" id="PTHR30480">
    <property type="entry name" value="BETA-HEXOSAMINIDASE-RELATED"/>
    <property type="match status" value="1"/>
</dbReference>
<organism evidence="6">
    <name type="scientific">Herbiconiux sp. A18JL235</name>
    <dbReference type="NCBI Taxonomy" id="3152363"/>
    <lineage>
        <taxon>Bacteria</taxon>
        <taxon>Bacillati</taxon>
        <taxon>Actinomycetota</taxon>
        <taxon>Actinomycetes</taxon>
        <taxon>Micrococcales</taxon>
        <taxon>Microbacteriaceae</taxon>
        <taxon>Herbiconiux</taxon>
    </lineage>
</organism>
<dbReference type="SUPFAM" id="SSF51445">
    <property type="entry name" value="(Trans)glycosidases"/>
    <property type="match status" value="1"/>
</dbReference>
<dbReference type="NCBIfam" id="NF003740">
    <property type="entry name" value="PRK05337.1"/>
    <property type="match status" value="1"/>
</dbReference>
<evidence type="ECO:0000256" key="1">
    <source>
        <dbReference type="ARBA" id="ARBA00005336"/>
    </source>
</evidence>
<comment type="similarity">
    <text evidence="1">Belongs to the glycosyl hydrolase 3 family.</text>
</comment>
<feature type="region of interest" description="Disordered" evidence="4">
    <location>
        <begin position="327"/>
        <end position="351"/>
    </location>
</feature>
<dbReference type="PROSITE" id="PS00775">
    <property type="entry name" value="GLYCOSYL_HYDROL_F3"/>
    <property type="match status" value="1"/>
</dbReference>
<evidence type="ECO:0000259" key="5">
    <source>
        <dbReference type="Pfam" id="PF00933"/>
    </source>
</evidence>
<dbReference type="GO" id="GO:0004563">
    <property type="term" value="F:beta-N-acetylhexosaminidase activity"/>
    <property type="evidence" value="ECO:0007669"/>
    <property type="project" value="UniProtKB-EC"/>
</dbReference>
<dbReference type="PANTHER" id="PTHR30480:SF16">
    <property type="entry name" value="GLYCOSIDE HYDROLASE FAMILY 3 DOMAIN PROTEIN"/>
    <property type="match status" value="1"/>
</dbReference>
<name>A0AB39BET5_9MICO</name>
<dbReference type="GO" id="GO:0009254">
    <property type="term" value="P:peptidoglycan turnover"/>
    <property type="evidence" value="ECO:0007669"/>
    <property type="project" value="TreeGrafter"/>
</dbReference>
<dbReference type="InterPro" id="IPR001764">
    <property type="entry name" value="Glyco_hydro_3_N"/>
</dbReference>
<evidence type="ECO:0000256" key="4">
    <source>
        <dbReference type="SAM" id="MobiDB-lite"/>
    </source>
</evidence>
<proteinExistence type="inferred from homology"/>
<dbReference type="Gene3D" id="3.20.20.300">
    <property type="entry name" value="Glycoside hydrolase, family 3, N-terminal domain"/>
    <property type="match status" value="1"/>
</dbReference>
<dbReference type="EMBL" id="CP162511">
    <property type="protein sequence ID" value="XDI04846.1"/>
    <property type="molecule type" value="Genomic_DNA"/>
</dbReference>
<dbReference type="InterPro" id="IPR036962">
    <property type="entry name" value="Glyco_hydro_3_N_sf"/>
</dbReference>
<protein>
    <submittedName>
        <fullName evidence="6">Beta-N-acetylhexosaminidase</fullName>
        <ecNumber evidence="6">3.2.1.52</ecNumber>
    </submittedName>
</protein>
<evidence type="ECO:0000256" key="2">
    <source>
        <dbReference type="ARBA" id="ARBA00022801"/>
    </source>
</evidence>
<feature type="domain" description="Glycoside hydrolase family 3 N-terminal" evidence="5">
    <location>
        <begin position="26"/>
        <end position="320"/>
    </location>
</feature>
<dbReference type="AlphaFoldDB" id="A0AB39BET5"/>
<evidence type="ECO:0000256" key="3">
    <source>
        <dbReference type="ARBA" id="ARBA00023295"/>
    </source>
</evidence>
<gene>
    <name evidence="6" type="primary">nagZ</name>
    <name evidence="6" type="ORF">ABFY20_16110</name>
</gene>